<organism evidence="1 2">
    <name type="scientific">Naganishia onofrii</name>
    <dbReference type="NCBI Taxonomy" id="1851511"/>
    <lineage>
        <taxon>Eukaryota</taxon>
        <taxon>Fungi</taxon>
        <taxon>Dikarya</taxon>
        <taxon>Basidiomycota</taxon>
        <taxon>Agaricomycotina</taxon>
        <taxon>Tremellomycetes</taxon>
        <taxon>Filobasidiales</taxon>
        <taxon>Filobasidiaceae</taxon>
        <taxon>Naganishia</taxon>
    </lineage>
</organism>
<reference evidence="1" key="1">
    <citation type="submission" date="2023-04" db="EMBL/GenBank/DDBJ databases">
        <title>Draft Genome sequencing of Naganishia species isolated from polar environments using Oxford Nanopore Technology.</title>
        <authorList>
            <person name="Leo P."/>
            <person name="Venkateswaran K."/>
        </authorList>
    </citation>
    <scope>NUCLEOTIDE SEQUENCE</scope>
    <source>
        <strain evidence="1">DBVPG 5303</strain>
    </source>
</reference>
<accession>A0ACC2XIA3</accession>
<evidence type="ECO:0000313" key="2">
    <source>
        <dbReference type="Proteomes" id="UP001234202"/>
    </source>
</evidence>
<comment type="caution">
    <text evidence="1">The sequence shown here is derived from an EMBL/GenBank/DDBJ whole genome shotgun (WGS) entry which is preliminary data.</text>
</comment>
<name>A0ACC2XIA3_9TREE</name>
<gene>
    <name evidence="1" type="ORF">QFC24_004217</name>
</gene>
<protein>
    <submittedName>
        <fullName evidence="1">Uncharacterized protein</fullName>
    </submittedName>
</protein>
<evidence type="ECO:0000313" key="1">
    <source>
        <dbReference type="EMBL" id="KAJ9122786.1"/>
    </source>
</evidence>
<keyword evidence="2" id="KW-1185">Reference proteome</keyword>
<proteinExistence type="predicted"/>
<sequence length="283" mass="30748">MFGVSFTRALREALPTQARASVLQARLPPIPIGPSSSRWASTYVHLGDLADNKGAREDNVRLGRGWSSTKGGTSGRGHKGQKARAGNGKPKAGFEGGQTPITRLFPKRGFTNFTNKTYAPVNISKLQEWLALGKLDPSETIDVDTIFQSNLVHGIKGFSGVKLLGQPNPSLPLPPLKLRLSRYSKSAAQAIIDAGGDVTAVYHNALALRQAAHPEKFFGREVKQALPVRKTDICESSLRVFYRLCMFQLTPRFFLGVYYSNPAKHGYLAKESAQSGALPEVSA</sequence>
<dbReference type="Proteomes" id="UP001234202">
    <property type="component" value="Unassembled WGS sequence"/>
</dbReference>
<dbReference type="EMBL" id="JASBWV010000014">
    <property type="protein sequence ID" value="KAJ9122786.1"/>
    <property type="molecule type" value="Genomic_DNA"/>
</dbReference>